<protein>
    <recommendedName>
        <fullName evidence="1">Resolvase/invertase-type recombinase catalytic domain-containing protein</fullName>
    </recommendedName>
</protein>
<proteinExistence type="predicted"/>
<evidence type="ECO:0000313" key="2">
    <source>
        <dbReference type="EMBL" id="GAA2064626.1"/>
    </source>
</evidence>
<feature type="domain" description="Resolvase/invertase-type recombinase catalytic" evidence="1">
    <location>
        <begin position="19"/>
        <end position="116"/>
    </location>
</feature>
<dbReference type="Gene3D" id="3.40.50.1390">
    <property type="entry name" value="Resolvase, N-terminal catalytic domain"/>
    <property type="match status" value="1"/>
</dbReference>
<dbReference type="SUPFAM" id="SSF53041">
    <property type="entry name" value="Resolvase-like"/>
    <property type="match status" value="1"/>
</dbReference>
<sequence length="124" mass="13435">MRALILTRRLYPASPEDTSDAERNVCEAFVAAHGWEVVGYVDEIEIRNADGTPAGDGTADPRPALRPWLTETGRLELWDALVVTTLDRLAPSAEDGAELMAWARENGKAIVEAGAGWQTKKTSG</sequence>
<dbReference type="Proteomes" id="UP001500751">
    <property type="component" value="Unassembled WGS sequence"/>
</dbReference>
<accession>A0ABP5H7J6</accession>
<evidence type="ECO:0000259" key="1">
    <source>
        <dbReference type="Pfam" id="PF00239"/>
    </source>
</evidence>
<organism evidence="2 3">
    <name type="scientific">Catenulispora yoronensis</name>
    <dbReference type="NCBI Taxonomy" id="450799"/>
    <lineage>
        <taxon>Bacteria</taxon>
        <taxon>Bacillati</taxon>
        <taxon>Actinomycetota</taxon>
        <taxon>Actinomycetes</taxon>
        <taxon>Catenulisporales</taxon>
        <taxon>Catenulisporaceae</taxon>
        <taxon>Catenulispora</taxon>
    </lineage>
</organism>
<gene>
    <name evidence="2" type="ORF">GCM10009839_90200</name>
</gene>
<dbReference type="RefSeq" id="WP_344671921.1">
    <property type="nucleotide sequence ID" value="NZ_BAAAQN010000097.1"/>
</dbReference>
<dbReference type="Pfam" id="PF00239">
    <property type="entry name" value="Resolvase"/>
    <property type="match status" value="1"/>
</dbReference>
<evidence type="ECO:0000313" key="3">
    <source>
        <dbReference type="Proteomes" id="UP001500751"/>
    </source>
</evidence>
<keyword evidence="3" id="KW-1185">Reference proteome</keyword>
<dbReference type="InterPro" id="IPR036162">
    <property type="entry name" value="Resolvase-like_N_sf"/>
</dbReference>
<comment type="caution">
    <text evidence="2">The sequence shown here is derived from an EMBL/GenBank/DDBJ whole genome shotgun (WGS) entry which is preliminary data.</text>
</comment>
<dbReference type="InterPro" id="IPR006119">
    <property type="entry name" value="Resolv_N"/>
</dbReference>
<dbReference type="EMBL" id="BAAAQN010000097">
    <property type="protein sequence ID" value="GAA2064626.1"/>
    <property type="molecule type" value="Genomic_DNA"/>
</dbReference>
<name>A0ABP5H7J6_9ACTN</name>
<reference evidence="3" key="1">
    <citation type="journal article" date="2019" name="Int. J. Syst. Evol. Microbiol.">
        <title>The Global Catalogue of Microorganisms (GCM) 10K type strain sequencing project: providing services to taxonomists for standard genome sequencing and annotation.</title>
        <authorList>
            <consortium name="The Broad Institute Genomics Platform"/>
            <consortium name="The Broad Institute Genome Sequencing Center for Infectious Disease"/>
            <person name="Wu L."/>
            <person name="Ma J."/>
        </authorList>
    </citation>
    <scope>NUCLEOTIDE SEQUENCE [LARGE SCALE GENOMIC DNA]</scope>
    <source>
        <strain evidence="3">JCM 16014</strain>
    </source>
</reference>